<feature type="domain" description="PIPK" evidence="3">
    <location>
        <begin position="370"/>
        <end position="816"/>
    </location>
</feature>
<sequence length="1064" mass="117615">MPSYDTTFHQPDDASPMHHLHHHHFEPQSFANNQSETPNLTPASKPTLDHPQDHHEAISSPRHHHHYDFPGPEYNDTSLHSASTPTPVDDRFDQSSVISSSRLSFTTTASTTEDTDQDPEQIRGLNPDHFLVQADLHNLPSRKPSVVSMSVSSMTATAPSMAPPPPPTSMAPPTSAPPLPPSLSSRMASLDLKSVNNRGSLETPIRPASLPAGSGVQPQDHRSAPGSGSGFAPASASASRLSATALRPEQPTSAPPPPPSSGLKHRHTLEVPKPQSTRTSRDSGDMAAYASGRFSPTAVPPPNITTTRRPSLSIGRRNTRSMQSDAPRDEIVVDDDARRWAEAVRQKRASKRRRKEEEDDDRVLVGTKVDEKHANWVTAYNMLTGIRVSVSRTNAKLDRQLTNADFDSKQKSTFDIAGNELVPSAKYDFKFKDYAPWVFRDLRKLFRLDPADYLMSLTGKYILSEMGSPGKSGSFFYYSRDYRYIIKTIHHGEHKFLRHILKDYYQHVKDNPNTLLSQFYGLHRVKTPFGKKIHFVVMNNIFPPHRDIHQTFDLKGSTIGRDYNEDDIKSNPRATLKDLNWMRRKRHLELGIQKKQLFMDQLQRDVKLLQRLHIMDYSLLVGIHDLSKGNDENLRDKTLQVFNPGGEHGVPGGMGDEGDDETGIGGPGFNNNNSSINVGTGGCVGAGNDSNPTVLLRTPSKLESARKARELREMIRQERPIPMAQAASRMPEELDTSHRQHFLFNQDDGGFQATHEDNQPANEIYYLGVIDCLTKFGFIKKMEHFWKSLNNDRTKISAIPPEEYGDRFFDFIENMTMSPEEAQREELCLQKEAESAALARANERSSTWGSRSRLSSAAVPPMPTQAPPPPPPSGLSARRSADTHLTSGVGEPANVLPQTKINEDTALPVVHESGESSPARSGSRASRQQQTESMASQSQQEQYQQHQHQQYRPRTPNASKATAAATAFMPGAPPPTPPKSDHHLNLKPDSADSGYYTAGGHPNNSHSHSRKLAVSTTATAPAPKPTPASIANTNTPAHSRGQASIDKELPSLPAGDAVVRPVYV</sequence>
<evidence type="ECO:0000256" key="2">
    <source>
        <dbReference type="SAM" id="MobiDB-lite"/>
    </source>
</evidence>
<dbReference type="SMART" id="SM00330">
    <property type="entry name" value="PIPKc"/>
    <property type="match status" value="1"/>
</dbReference>
<reference evidence="4 5" key="1">
    <citation type="journal article" date="2024" name="IMA Fungus">
        <title>IMA Genome - F19 : A genome assembly and annotation guide to empower mycologists, including annotated draft genome sequences of Ceratocystis pirilliformis, Diaporthe australafricana, Fusarium ophioides, Paecilomyces lecythidis, and Sporothrix stenoceras.</title>
        <authorList>
            <person name="Aylward J."/>
            <person name="Wilson A.M."/>
            <person name="Visagie C.M."/>
            <person name="Spraker J."/>
            <person name="Barnes I."/>
            <person name="Buitendag C."/>
            <person name="Ceriani C."/>
            <person name="Del Mar Angel L."/>
            <person name="du Plessis D."/>
            <person name="Fuchs T."/>
            <person name="Gasser K."/>
            <person name="Kramer D."/>
            <person name="Li W."/>
            <person name="Munsamy K."/>
            <person name="Piso A."/>
            <person name="Price J.L."/>
            <person name="Sonnekus B."/>
            <person name="Thomas C."/>
            <person name="van der Nest A."/>
            <person name="van Dijk A."/>
            <person name="van Heerden A."/>
            <person name="van Vuuren N."/>
            <person name="Yilmaz N."/>
            <person name="Duong T.A."/>
            <person name="van der Merwe N.A."/>
            <person name="Wingfield M.J."/>
            <person name="Wingfield B.D."/>
        </authorList>
    </citation>
    <scope>NUCLEOTIDE SEQUENCE [LARGE SCALE GENOMIC DNA]</scope>
    <source>
        <strain evidence="4 5">CMW 12675</strain>
    </source>
</reference>
<dbReference type="GO" id="GO:0016308">
    <property type="term" value="F:1-phosphatidylinositol-4-phosphate 5-kinase activity"/>
    <property type="evidence" value="ECO:0007669"/>
    <property type="project" value="UniProtKB-EC"/>
</dbReference>
<comment type="caution">
    <text evidence="4">The sequence shown here is derived from an EMBL/GenBank/DDBJ whole genome shotgun (WGS) entry which is preliminary data.</text>
</comment>
<dbReference type="Pfam" id="PF01504">
    <property type="entry name" value="PIP5K"/>
    <property type="match status" value="1"/>
</dbReference>
<keyword evidence="5" id="KW-1185">Reference proteome</keyword>
<feature type="compositionally biased region" description="Pro residues" evidence="2">
    <location>
        <begin position="161"/>
        <end position="181"/>
    </location>
</feature>
<dbReference type="InterPro" id="IPR027484">
    <property type="entry name" value="PInositol-4-P-5-kinase_N"/>
</dbReference>
<dbReference type="Proteomes" id="UP001583280">
    <property type="component" value="Unassembled WGS sequence"/>
</dbReference>
<evidence type="ECO:0000259" key="3">
    <source>
        <dbReference type="PROSITE" id="PS51455"/>
    </source>
</evidence>
<feature type="region of interest" description="Disordered" evidence="2">
    <location>
        <begin position="147"/>
        <end position="185"/>
    </location>
</feature>
<feature type="compositionally biased region" description="Polar residues" evidence="2">
    <location>
        <begin position="75"/>
        <end position="86"/>
    </location>
</feature>
<feature type="region of interest" description="Disordered" evidence="2">
    <location>
        <begin position="198"/>
        <end position="330"/>
    </location>
</feature>
<dbReference type="PANTHER" id="PTHR23086">
    <property type="entry name" value="PHOSPHATIDYLINOSITOL-4-PHOSPHATE 5-KINASE"/>
    <property type="match status" value="1"/>
</dbReference>
<evidence type="ECO:0000256" key="1">
    <source>
        <dbReference type="PROSITE-ProRule" id="PRU00781"/>
    </source>
</evidence>
<feature type="compositionally biased region" description="Low complexity" evidence="2">
    <location>
        <begin position="99"/>
        <end position="112"/>
    </location>
</feature>
<dbReference type="SUPFAM" id="SSF56104">
    <property type="entry name" value="SAICAR synthase-like"/>
    <property type="match status" value="1"/>
</dbReference>
<organism evidence="4 5">
    <name type="scientific">Ceratocystis pirilliformis</name>
    <dbReference type="NCBI Taxonomy" id="259994"/>
    <lineage>
        <taxon>Eukaryota</taxon>
        <taxon>Fungi</taxon>
        <taxon>Dikarya</taxon>
        <taxon>Ascomycota</taxon>
        <taxon>Pezizomycotina</taxon>
        <taxon>Sordariomycetes</taxon>
        <taxon>Hypocreomycetidae</taxon>
        <taxon>Microascales</taxon>
        <taxon>Ceratocystidaceae</taxon>
        <taxon>Ceratocystis</taxon>
    </lineage>
</organism>
<dbReference type="Gene3D" id="3.30.810.10">
    <property type="entry name" value="2-Layer Sandwich"/>
    <property type="match status" value="1"/>
</dbReference>
<feature type="compositionally biased region" description="Low complexity" evidence="2">
    <location>
        <begin position="915"/>
        <end position="970"/>
    </location>
</feature>
<feature type="region of interest" description="Disordered" evidence="2">
    <location>
        <begin position="29"/>
        <end position="123"/>
    </location>
</feature>
<proteinExistence type="predicted"/>
<dbReference type="CDD" id="cd17303">
    <property type="entry name" value="PIPKc_PIP5K_yeast_like"/>
    <property type="match status" value="1"/>
</dbReference>
<dbReference type="InterPro" id="IPR023610">
    <property type="entry name" value="PInositol-4/5-P-5/4-kinase"/>
</dbReference>
<evidence type="ECO:0000313" key="5">
    <source>
        <dbReference type="Proteomes" id="UP001583280"/>
    </source>
</evidence>
<keyword evidence="1" id="KW-0418">Kinase</keyword>
<keyword evidence="1 4" id="KW-0808">Transferase</keyword>
<dbReference type="EMBL" id="JAWDJO010000025">
    <property type="protein sequence ID" value="KAL1899285.1"/>
    <property type="molecule type" value="Genomic_DNA"/>
</dbReference>
<feature type="compositionally biased region" description="Low complexity" evidence="2">
    <location>
        <begin position="224"/>
        <end position="252"/>
    </location>
</feature>
<feature type="compositionally biased region" description="Basic and acidic residues" evidence="2">
    <location>
        <begin position="979"/>
        <end position="990"/>
    </location>
</feature>
<evidence type="ECO:0000313" key="4">
    <source>
        <dbReference type="EMBL" id="KAL1899285.1"/>
    </source>
</evidence>
<keyword evidence="1" id="KW-0067">ATP-binding</keyword>
<dbReference type="PANTHER" id="PTHR23086:SF8">
    <property type="entry name" value="PHOSPHATIDYLINOSITOL 5-PHOSPHATE 4-KINASE, ISOFORM A"/>
    <property type="match status" value="1"/>
</dbReference>
<dbReference type="Gene3D" id="3.30.800.10">
    <property type="entry name" value="Phosphatidylinositol Phosphate Kinase II Beta"/>
    <property type="match status" value="1"/>
</dbReference>
<feature type="compositionally biased region" description="Low complexity" evidence="2">
    <location>
        <begin position="147"/>
        <end position="160"/>
    </location>
</feature>
<accession>A0ABR3ZFW4</accession>
<dbReference type="EC" id="2.7.1.68" evidence="4"/>
<name>A0ABR3ZFW4_9PEZI</name>
<feature type="region of interest" description="Disordered" evidence="2">
    <location>
        <begin position="1"/>
        <end position="20"/>
    </location>
</feature>
<dbReference type="InterPro" id="IPR002498">
    <property type="entry name" value="PInositol-4-P-4/5-kinase_core"/>
</dbReference>
<keyword evidence="1" id="KW-0547">Nucleotide-binding</keyword>
<gene>
    <name evidence="4" type="primary">MSS4</name>
    <name evidence="4" type="ORF">Cpir12675_001569</name>
</gene>
<feature type="region of interest" description="Disordered" evidence="2">
    <location>
        <begin position="838"/>
        <end position="1064"/>
    </location>
</feature>
<dbReference type="InterPro" id="IPR027483">
    <property type="entry name" value="PInositol-4-P-4/5-kinase_C_sf"/>
</dbReference>
<dbReference type="PROSITE" id="PS51455">
    <property type="entry name" value="PIPK"/>
    <property type="match status" value="1"/>
</dbReference>
<feature type="compositionally biased region" description="Polar residues" evidence="2">
    <location>
        <begin position="29"/>
        <end position="44"/>
    </location>
</feature>
<feature type="compositionally biased region" description="Low complexity" evidence="2">
    <location>
        <begin position="844"/>
        <end position="856"/>
    </location>
</feature>
<feature type="compositionally biased region" description="Basic and acidic residues" evidence="2">
    <location>
        <begin position="47"/>
        <end position="57"/>
    </location>
</feature>
<protein>
    <submittedName>
        <fullName evidence="4">Phosphatidylinositol-4-phosphate 5-kinase</fullName>
        <ecNumber evidence="4">2.7.1.68</ecNumber>
    </submittedName>
</protein>
<feature type="compositionally biased region" description="Pro residues" evidence="2">
    <location>
        <begin position="860"/>
        <end position="873"/>
    </location>
</feature>